<dbReference type="EMBL" id="LAZR01001337">
    <property type="protein sequence ID" value="KKN46298.1"/>
    <property type="molecule type" value="Genomic_DNA"/>
</dbReference>
<protein>
    <submittedName>
        <fullName evidence="1">Uncharacterized protein</fullName>
    </submittedName>
</protein>
<organism evidence="1">
    <name type="scientific">marine sediment metagenome</name>
    <dbReference type="NCBI Taxonomy" id="412755"/>
    <lineage>
        <taxon>unclassified sequences</taxon>
        <taxon>metagenomes</taxon>
        <taxon>ecological metagenomes</taxon>
    </lineage>
</organism>
<gene>
    <name evidence="1" type="ORF">LCGC14_0674150</name>
</gene>
<sequence length="70" mass="7224">MTKAHKSITLDRVLAAVEASTFGLENAGFCLACGEDADGVEPDAEKYSCECCDASAVYGAEQCLLMGVGS</sequence>
<comment type="caution">
    <text evidence="1">The sequence shown here is derived from an EMBL/GenBank/DDBJ whole genome shotgun (WGS) entry which is preliminary data.</text>
</comment>
<accession>A0A0F9TY37</accession>
<dbReference type="AlphaFoldDB" id="A0A0F9TY37"/>
<evidence type="ECO:0000313" key="1">
    <source>
        <dbReference type="EMBL" id="KKN46298.1"/>
    </source>
</evidence>
<reference evidence="1" key="1">
    <citation type="journal article" date="2015" name="Nature">
        <title>Complex archaea that bridge the gap between prokaryotes and eukaryotes.</title>
        <authorList>
            <person name="Spang A."/>
            <person name="Saw J.H."/>
            <person name="Jorgensen S.L."/>
            <person name="Zaremba-Niedzwiedzka K."/>
            <person name="Martijn J."/>
            <person name="Lind A.E."/>
            <person name="van Eijk R."/>
            <person name="Schleper C."/>
            <person name="Guy L."/>
            <person name="Ettema T.J."/>
        </authorList>
    </citation>
    <scope>NUCLEOTIDE SEQUENCE</scope>
</reference>
<proteinExistence type="predicted"/>
<name>A0A0F9TY37_9ZZZZ</name>